<accession>A0A1I1N3Q3</accession>
<gene>
    <name evidence="1" type="ORF">SAMN05660831_00092</name>
</gene>
<evidence type="ECO:0000313" key="1">
    <source>
        <dbReference type="EMBL" id="SFC92249.1"/>
    </source>
</evidence>
<dbReference type="RefSeq" id="WP_093426792.1">
    <property type="nucleotide sequence ID" value="NZ_FOMJ01000001.1"/>
</dbReference>
<reference evidence="1 2" key="1">
    <citation type="submission" date="2016-10" db="EMBL/GenBank/DDBJ databases">
        <authorList>
            <person name="de Groot N.N."/>
        </authorList>
    </citation>
    <scope>NUCLEOTIDE SEQUENCE [LARGE SCALE GENOMIC DNA]</scope>
    <source>
        <strain evidence="1 2">HL3</strain>
    </source>
</reference>
<keyword evidence="2" id="KW-1185">Reference proteome</keyword>
<evidence type="ECO:0000313" key="2">
    <source>
        <dbReference type="Proteomes" id="UP000198611"/>
    </source>
</evidence>
<dbReference type="AlphaFoldDB" id="A0A1I1N3Q3"/>
<name>A0A1I1N3Q3_9GAMM</name>
<dbReference type="EMBL" id="FOMJ01000001">
    <property type="protein sequence ID" value="SFC92249.1"/>
    <property type="molecule type" value="Genomic_DNA"/>
</dbReference>
<sequence>MAENISVETDDYGNTVVDMTIQYDGHRREVVGLFMAGTDLCEVRVYIRFPSRLNGREGVSHGKLLPMPESDEDLVAFTESRATSVAREMDRTPILEAVPPLEA</sequence>
<dbReference type="STRING" id="1123397.SAMN05660831_00092"/>
<proteinExistence type="predicted"/>
<protein>
    <submittedName>
        <fullName evidence="1">Uncharacterized protein</fullName>
    </submittedName>
</protein>
<organism evidence="1 2">
    <name type="scientific">Thiohalospira halophila DSM 15071</name>
    <dbReference type="NCBI Taxonomy" id="1123397"/>
    <lineage>
        <taxon>Bacteria</taxon>
        <taxon>Pseudomonadati</taxon>
        <taxon>Pseudomonadota</taxon>
        <taxon>Gammaproteobacteria</taxon>
        <taxon>Thiohalospirales</taxon>
        <taxon>Thiohalospiraceae</taxon>
        <taxon>Thiohalospira</taxon>
    </lineage>
</organism>
<dbReference type="Proteomes" id="UP000198611">
    <property type="component" value="Unassembled WGS sequence"/>
</dbReference>